<sequence length="185" mass="21438">MKKYIKEGHLYNGYIELDGNTIINPTEEELVQAGWQVVEETPTTDQQEDIVEEEHKEPTEEELLQAAIEQKINDIRFYDSSDEINSFTVGSLKMWLDKQERCILYAALLAHEQLGKETMTKIYHGHTFTYPLAQWRQLLGLIEIYATEALNTTETHVEAVKRLTNREEVLAYNYKTGYPDPLILG</sequence>
<organism evidence="1">
    <name type="scientific">Siphoviridae sp. ctXfh4</name>
    <dbReference type="NCBI Taxonomy" id="2827887"/>
    <lineage>
        <taxon>Viruses</taxon>
        <taxon>Duplodnaviria</taxon>
        <taxon>Heunggongvirae</taxon>
        <taxon>Uroviricota</taxon>
        <taxon>Caudoviricetes</taxon>
    </lineage>
</organism>
<reference evidence="1" key="1">
    <citation type="journal article" date="2021" name="Proc. Natl. Acad. Sci. U.S.A.">
        <title>A Catalog of Tens of Thousands of Viruses from Human Metagenomes Reveals Hidden Associations with Chronic Diseases.</title>
        <authorList>
            <person name="Tisza M.J."/>
            <person name="Buck C.B."/>
        </authorList>
    </citation>
    <scope>NUCLEOTIDE SEQUENCE</scope>
    <source>
        <strain evidence="1">CtXfh4</strain>
    </source>
</reference>
<protein>
    <submittedName>
        <fullName evidence="1">Uncharacterized protein</fullName>
    </submittedName>
</protein>
<accession>A0A8S5SFG0</accession>
<dbReference type="EMBL" id="BK032587">
    <property type="protein sequence ID" value="DAF49753.1"/>
    <property type="molecule type" value="Genomic_DNA"/>
</dbReference>
<evidence type="ECO:0000313" key="1">
    <source>
        <dbReference type="EMBL" id="DAF49753.1"/>
    </source>
</evidence>
<name>A0A8S5SFG0_9CAUD</name>
<proteinExistence type="predicted"/>